<evidence type="ECO:0000259" key="8">
    <source>
        <dbReference type="SMART" id="SM00013"/>
    </source>
</evidence>
<dbReference type="SMART" id="SM00365">
    <property type="entry name" value="LRR_SD22"/>
    <property type="match status" value="5"/>
</dbReference>
<dbReference type="PANTHER" id="PTHR24373:SF370">
    <property type="entry name" value="FISH-LIPS, ISOFORM E"/>
    <property type="match status" value="1"/>
</dbReference>
<keyword evidence="6" id="KW-0812">Transmembrane</keyword>
<sequence length="790" mass="90769">MEEQSMRHRGVFLPSLITWLTILSIARCQSICPTRCLCHLTEIPRTVECSKQGLQTFPENISDVVEHLDLSSNLLTEITDEINRLTELQYLNLAKNQLTSLPNNLEELKNLRRLDLSDNVIINTADIASISQLPSLAVLYISRNLLPDLKGLTSEVLQALDAGYCHIKELGNESLNGLSALTTLSLAGNPLKNIQTPVSKTLRWLDMSDCVLNYLYPDTLSGFPELEELRLVNNPTLVYSTRHSTLQHLNLKKLDVSRCNLDRPGLHGLPSLTQARLSRNTIRILPDRIFARNKQLTHLYLNANSLERLNDSTLEGLVKLQVLDLSANGLEEVHTLAFRDNIDLRLLNLSYNSLHRFPDLSSLATTLDLSYNLISHLRADSLEEMPRIRSLNLKDNHLQSLPRGLNSRTLKILDVQRNRLVELHNDSFARLPSLQKIDLSGNRLTEAIDPDIFQNSLDLAVVNLDDNPWRCDCTQLYSTYEYLTVPPPKTVGSTLICQSPANVSGYSWEAACFDEWNIHVYYNKDRTWGVVMISLLILVVLCGSVVSIKHTLKIKRRIFEQRQQMELAEERERFRLLQRRNRRLEQEINELEIPEETRINPLELVGPPSYEEAVQMPRMARSMDALNEISIENGTLRAMSSVDNLRTKKRRTRRPRKRTQSEDDLLRREERRQERIRRERNNSSGNICDTDQPHNANPRNPKTSSARRTGRHGAVDEAIESSSSKDRPRPQTPTSMRKRKRRQVFRDEYVTDDENSDVQVMSYSNRSIVIKELKREPRGGYRESFVERES</sequence>
<dbReference type="InterPro" id="IPR003591">
    <property type="entry name" value="Leu-rich_rpt_typical-subtyp"/>
</dbReference>
<dbReference type="Pfam" id="PF13855">
    <property type="entry name" value="LRR_8"/>
    <property type="match status" value="4"/>
</dbReference>
<dbReference type="AlphaFoldDB" id="A0A6J1QD08"/>
<evidence type="ECO:0000256" key="5">
    <source>
        <dbReference type="SAM" id="MobiDB-lite"/>
    </source>
</evidence>
<keyword evidence="6" id="KW-0472">Membrane</keyword>
<protein>
    <submittedName>
        <fullName evidence="10">Leucine-rich repeat-containing protein 40</fullName>
    </submittedName>
</protein>
<dbReference type="SUPFAM" id="SSF52047">
    <property type="entry name" value="RNI-like"/>
    <property type="match status" value="1"/>
</dbReference>
<evidence type="ECO:0000256" key="2">
    <source>
        <dbReference type="ARBA" id="ARBA00022729"/>
    </source>
</evidence>
<gene>
    <name evidence="10" type="primary">LOC112460019</name>
</gene>
<dbReference type="Gene3D" id="3.80.10.10">
    <property type="entry name" value="Ribonuclease Inhibitor"/>
    <property type="match status" value="4"/>
</dbReference>
<feature type="coiled-coil region" evidence="4">
    <location>
        <begin position="560"/>
        <end position="594"/>
    </location>
</feature>
<evidence type="ECO:0000256" key="1">
    <source>
        <dbReference type="ARBA" id="ARBA00022614"/>
    </source>
</evidence>
<evidence type="ECO:0000313" key="9">
    <source>
        <dbReference type="Proteomes" id="UP000504618"/>
    </source>
</evidence>
<dbReference type="PANTHER" id="PTHR24373">
    <property type="entry name" value="SLIT RELATED LEUCINE-RICH REPEAT NEURONAL PROTEIN"/>
    <property type="match status" value="1"/>
</dbReference>
<dbReference type="SMART" id="SM00369">
    <property type="entry name" value="LRR_TYP"/>
    <property type="match status" value="10"/>
</dbReference>
<evidence type="ECO:0000256" key="6">
    <source>
        <dbReference type="SAM" id="Phobius"/>
    </source>
</evidence>
<dbReference type="PROSITE" id="PS51450">
    <property type="entry name" value="LRR"/>
    <property type="match status" value="3"/>
</dbReference>
<keyword evidence="9" id="KW-1185">Reference proteome</keyword>
<dbReference type="SMART" id="SM00013">
    <property type="entry name" value="LRRNT"/>
    <property type="match status" value="1"/>
</dbReference>
<proteinExistence type="predicted"/>
<dbReference type="InterPro" id="IPR050328">
    <property type="entry name" value="Dev_Immune_Receptor"/>
</dbReference>
<feature type="compositionally biased region" description="Basic and acidic residues" evidence="5">
    <location>
        <begin position="659"/>
        <end position="681"/>
    </location>
</feature>
<keyword evidence="2 7" id="KW-0732">Signal</keyword>
<organism evidence="9 10">
    <name type="scientific">Temnothorax curvispinosus</name>
    <dbReference type="NCBI Taxonomy" id="300111"/>
    <lineage>
        <taxon>Eukaryota</taxon>
        <taxon>Metazoa</taxon>
        <taxon>Ecdysozoa</taxon>
        <taxon>Arthropoda</taxon>
        <taxon>Hexapoda</taxon>
        <taxon>Insecta</taxon>
        <taxon>Pterygota</taxon>
        <taxon>Neoptera</taxon>
        <taxon>Endopterygota</taxon>
        <taxon>Hymenoptera</taxon>
        <taxon>Apocrita</taxon>
        <taxon>Aculeata</taxon>
        <taxon>Formicoidea</taxon>
        <taxon>Formicidae</taxon>
        <taxon>Myrmicinae</taxon>
        <taxon>Temnothorax</taxon>
    </lineage>
</organism>
<dbReference type="RefSeq" id="XP_024880202.1">
    <property type="nucleotide sequence ID" value="XM_025024434.1"/>
</dbReference>
<dbReference type="Proteomes" id="UP000504618">
    <property type="component" value="Unplaced"/>
</dbReference>
<feature type="chain" id="PRO_5026665225" evidence="7">
    <location>
        <begin position="29"/>
        <end position="790"/>
    </location>
</feature>
<evidence type="ECO:0000256" key="7">
    <source>
        <dbReference type="SAM" id="SignalP"/>
    </source>
</evidence>
<feature type="compositionally biased region" description="Basic residues" evidence="5">
    <location>
        <begin position="647"/>
        <end position="658"/>
    </location>
</feature>
<keyword evidence="1" id="KW-0433">Leucine-rich repeat</keyword>
<feature type="signal peptide" evidence="7">
    <location>
        <begin position="1"/>
        <end position="28"/>
    </location>
</feature>
<dbReference type="GeneID" id="112460019"/>
<dbReference type="InterPro" id="IPR032675">
    <property type="entry name" value="LRR_dom_sf"/>
</dbReference>
<dbReference type="SUPFAM" id="SSF52058">
    <property type="entry name" value="L domain-like"/>
    <property type="match status" value="1"/>
</dbReference>
<evidence type="ECO:0000256" key="3">
    <source>
        <dbReference type="ARBA" id="ARBA00022737"/>
    </source>
</evidence>
<dbReference type="SMART" id="SM00364">
    <property type="entry name" value="LRR_BAC"/>
    <property type="match status" value="6"/>
</dbReference>
<evidence type="ECO:0000256" key="4">
    <source>
        <dbReference type="SAM" id="Coils"/>
    </source>
</evidence>
<reference evidence="10" key="1">
    <citation type="submission" date="2025-08" db="UniProtKB">
        <authorList>
            <consortium name="RefSeq"/>
        </authorList>
    </citation>
    <scope>IDENTIFICATION</scope>
    <source>
        <tissue evidence="10">Whole body</tissue>
    </source>
</reference>
<accession>A0A6J1QD08</accession>
<keyword evidence="6" id="KW-1133">Transmembrane helix</keyword>
<feature type="compositionally biased region" description="Polar residues" evidence="5">
    <location>
        <begin position="682"/>
        <end position="707"/>
    </location>
</feature>
<dbReference type="InterPro" id="IPR001611">
    <property type="entry name" value="Leu-rich_rpt"/>
</dbReference>
<name>A0A6J1QD08_9HYME</name>
<dbReference type="InterPro" id="IPR000372">
    <property type="entry name" value="LRRNT"/>
</dbReference>
<feature type="region of interest" description="Disordered" evidence="5">
    <location>
        <begin position="640"/>
        <end position="748"/>
    </location>
</feature>
<feature type="transmembrane region" description="Helical" evidence="6">
    <location>
        <begin position="528"/>
        <end position="548"/>
    </location>
</feature>
<evidence type="ECO:0000313" key="10">
    <source>
        <dbReference type="RefSeq" id="XP_024880202.1"/>
    </source>
</evidence>
<dbReference type="OrthoDB" id="1574204at2759"/>
<keyword evidence="3" id="KW-0677">Repeat</keyword>
<keyword evidence="4" id="KW-0175">Coiled coil</keyword>
<feature type="domain" description="LRRNT" evidence="8">
    <location>
        <begin position="31"/>
        <end position="67"/>
    </location>
</feature>